<evidence type="ECO:0000313" key="2">
    <source>
        <dbReference type="EMBL" id="KKL46953.1"/>
    </source>
</evidence>
<feature type="region of interest" description="Disordered" evidence="1">
    <location>
        <begin position="1"/>
        <end position="39"/>
    </location>
</feature>
<evidence type="ECO:0000256" key="1">
    <source>
        <dbReference type="SAM" id="MobiDB-lite"/>
    </source>
</evidence>
<dbReference type="EMBL" id="LAZR01033846">
    <property type="protein sequence ID" value="KKL46953.1"/>
    <property type="molecule type" value="Genomic_DNA"/>
</dbReference>
<reference evidence="2" key="1">
    <citation type="journal article" date="2015" name="Nature">
        <title>Complex archaea that bridge the gap between prokaryotes and eukaryotes.</title>
        <authorList>
            <person name="Spang A."/>
            <person name="Saw J.H."/>
            <person name="Jorgensen S.L."/>
            <person name="Zaremba-Niedzwiedzka K."/>
            <person name="Martijn J."/>
            <person name="Lind A.E."/>
            <person name="van Eijk R."/>
            <person name="Schleper C."/>
            <person name="Guy L."/>
            <person name="Ettema T.J."/>
        </authorList>
    </citation>
    <scope>NUCLEOTIDE SEQUENCE</scope>
</reference>
<feature type="compositionally biased region" description="Basic and acidic residues" evidence="1">
    <location>
        <begin position="20"/>
        <end position="39"/>
    </location>
</feature>
<comment type="caution">
    <text evidence="2">The sequence shown here is derived from an EMBL/GenBank/DDBJ whole genome shotgun (WGS) entry which is preliminary data.</text>
</comment>
<gene>
    <name evidence="2" type="ORF">LCGC14_2340410</name>
</gene>
<organism evidence="2">
    <name type="scientific">marine sediment metagenome</name>
    <dbReference type="NCBI Taxonomy" id="412755"/>
    <lineage>
        <taxon>unclassified sequences</taxon>
        <taxon>metagenomes</taxon>
        <taxon>ecological metagenomes</taxon>
    </lineage>
</organism>
<name>A0A0F9CC34_9ZZZZ</name>
<proteinExistence type="predicted"/>
<protein>
    <submittedName>
        <fullName evidence="2">Uncharacterized protein</fullName>
    </submittedName>
</protein>
<accession>A0A0F9CC34</accession>
<sequence>MTDEEFDEKAQQHRAMGQGHFDHADELIRFKEDRQAGPA</sequence>
<dbReference type="AlphaFoldDB" id="A0A0F9CC34"/>